<evidence type="ECO:0000259" key="4">
    <source>
        <dbReference type="Pfam" id="PF17293"/>
    </source>
</evidence>
<dbReference type="Pfam" id="PF17293">
    <property type="entry name" value="Arm-DNA-bind_5"/>
    <property type="match status" value="1"/>
</dbReference>
<feature type="domain" description="Phage integrase SAM-like" evidence="3">
    <location>
        <begin position="80"/>
        <end position="165"/>
    </location>
</feature>
<dbReference type="Proteomes" id="UP000199643">
    <property type="component" value="Unassembled WGS sequence"/>
</dbReference>
<evidence type="ECO:0000256" key="2">
    <source>
        <dbReference type="SAM" id="MobiDB-lite"/>
    </source>
</evidence>
<name>A0A1G7NYU4_9SPHI</name>
<evidence type="ECO:0000259" key="3">
    <source>
        <dbReference type="Pfam" id="PF13102"/>
    </source>
</evidence>
<evidence type="ECO:0000313" key="6">
    <source>
        <dbReference type="Proteomes" id="UP000199643"/>
    </source>
</evidence>
<proteinExistence type="predicted"/>
<dbReference type="InterPro" id="IPR010998">
    <property type="entry name" value="Integrase_recombinase_N"/>
</dbReference>
<dbReference type="Gene3D" id="1.10.150.130">
    <property type="match status" value="1"/>
</dbReference>
<protein>
    <submittedName>
        <fullName evidence="5">Phage integrase SAM-like domain-containing protein</fullName>
    </submittedName>
</protein>
<sequence>MDGRRSEITTGRSCEPEKWSISAGRSSGKTEESRTLNAYLTDLKTKVYEIHRQLVQKDEIITADIIRDRFLGKEETPITLVSVFEEHNRKVEILVGSKYTSGTAERYRTSLKHTINFLQWKYEVSDVPLKKINHQFISEYDFYLRAVRKCNNNSAVKYLKNLEKLSGSVLPTNGCLLIHFKL</sequence>
<dbReference type="RefSeq" id="WP_167354667.1">
    <property type="nucleotide sequence ID" value="NZ_FNCH01000001.1"/>
</dbReference>
<keyword evidence="1" id="KW-0238">DNA-binding</keyword>
<feature type="domain" description="Arm DNA-binding" evidence="4">
    <location>
        <begin position="2"/>
        <end position="66"/>
    </location>
</feature>
<evidence type="ECO:0000313" key="5">
    <source>
        <dbReference type="EMBL" id="SDF79161.1"/>
    </source>
</evidence>
<dbReference type="STRING" id="405671.SAMN05421827_101563"/>
<feature type="region of interest" description="Disordered" evidence="2">
    <location>
        <begin position="1"/>
        <end position="27"/>
    </location>
</feature>
<dbReference type="InterPro" id="IPR025269">
    <property type="entry name" value="SAM-like_dom"/>
</dbReference>
<evidence type="ECO:0000256" key="1">
    <source>
        <dbReference type="ARBA" id="ARBA00023125"/>
    </source>
</evidence>
<accession>A0A1G7NYU4</accession>
<dbReference type="InterPro" id="IPR035386">
    <property type="entry name" value="Arm-DNA-bind_5"/>
</dbReference>
<keyword evidence="6" id="KW-1185">Reference proteome</keyword>
<organism evidence="5 6">
    <name type="scientific">Pedobacter terrae</name>
    <dbReference type="NCBI Taxonomy" id="405671"/>
    <lineage>
        <taxon>Bacteria</taxon>
        <taxon>Pseudomonadati</taxon>
        <taxon>Bacteroidota</taxon>
        <taxon>Sphingobacteriia</taxon>
        <taxon>Sphingobacteriales</taxon>
        <taxon>Sphingobacteriaceae</taxon>
        <taxon>Pedobacter</taxon>
    </lineage>
</organism>
<dbReference type="GO" id="GO:0003677">
    <property type="term" value="F:DNA binding"/>
    <property type="evidence" value="ECO:0007669"/>
    <property type="project" value="UniProtKB-KW"/>
</dbReference>
<dbReference type="EMBL" id="FNCH01000001">
    <property type="protein sequence ID" value="SDF79161.1"/>
    <property type="molecule type" value="Genomic_DNA"/>
</dbReference>
<gene>
    <name evidence="5" type="ORF">SAMN05421827_101563</name>
</gene>
<reference evidence="6" key="1">
    <citation type="submission" date="2016-10" db="EMBL/GenBank/DDBJ databases">
        <authorList>
            <person name="Varghese N."/>
            <person name="Submissions S."/>
        </authorList>
    </citation>
    <scope>NUCLEOTIDE SEQUENCE [LARGE SCALE GENOMIC DNA]</scope>
    <source>
        <strain evidence="6">DSM 17933</strain>
    </source>
</reference>
<dbReference type="AlphaFoldDB" id="A0A1G7NYU4"/>
<dbReference type="Pfam" id="PF13102">
    <property type="entry name" value="Phage_int_SAM_5"/>
    <property type="match status" value="1"/>
</dbReference>